<evidence type="ECO:0000256" key="7">
    <source>
        <dbReference type="ARBA" id="ARBA00023027"/>
    </source>
</evidence>
<comment type="cofactor">
    <cofactor evidence="1">
        <name>FMN</name>
        <dbReference type="ChEBI" id="CHEBI:58210"/>
    </cofactor>
</comment>
<comment type="catalytic activity">
    <reaction evidence="13">
        <text>5,6-dihydrouridine(17) in tRNA + NADP(+) = uridine(17) in tRNA + NADPH + H(+)</text>
        <dbReference type="Rhea" id="RHEA:53368"/>
        <dbReference type="Rhea" id="RHEA-COMP:13541"/>
        <dbReference type="Rhea" id="RHEA-COMP:13542"/>
        <dbReference type="ChEBI" id="CHEBI:15378"/>
        <dbReference type="ChEBI" id="CHEBI:57783"/>
        <dbReference type="ChEBI" id="CHEBI:58349"/>
        <dbReference type="ChEBI" id="CHEBI:65315"/>
        <dbReference type="ChEBI" id="CHEBI:74443"/>
        <dbReference type="EC" id="1.3.1.88"/>
    </reaction>
    <physiologicalReaction direction="right-to-left" evidence="13">
        <dbReference type="Rhea" id="RHEA:53370"/>
    </physiologicalReaction>
</comment>
<evidence type="ECO:0000256" key="8">
    <source>
        <dbReference type="ARBA" id="ARBA00038313"/>
    </source>
</evidence>
<evidence type="ECO:0000256" key="12">
    <source>
        <dbReference type="ARBA" id="ARBA00048934"/>
    </source>
</evidence>
<dbReference type="PANTHER" id="PTHR11082:SF5">
    <property type="entry name" value="TRNA-DIHYDROURIDINE(16_17) SYNTHASE [NAD(P)(+)]-LIKE"/>
    <property type="match status" value="1"/>
</dbReference>
<dbReference type="EC" id="1.3.1.88" evidence="9"/>
<dbReference type="InterPro" id="IPR013785">
    <property type="entry name" value="Aldolase_TIM"/>
</dbReference>
<evidence type="ECO:0000256" key="10">
    <source>
        <dbReference type="ARBA" id="ARBA00047287"/>
    </source>
</evidence>
<proteinExistence type="inferred from homology"/>
<evidence type="ECO:0000256" key="14">
    <source>
        <dbReference type="SAM" id="MobiDB-lite"/>
    </source>
</evidence>
<dbReference type="InterPro" id="IPR018517">
    <property type="entry name" value="tRNA_hU_synthase_CS"/>
</dbReference>
<evidence type="ECO:0000256" key="5">
    <source>
        <dbReference type="ARBA" id="ARBA00022857"/>
    </source>
</evidence>
<dbReference type="CDD" id="cd02801">
    <property type="entry name" value="DUS_like_FMN"/>
    <property type="match status" value="1"/>
</dbReference>
<feature type="region of interest" description="Disordered" evidence="14">
    <location>
        <begin position="1"/>
        <end position="27"/>
    </location>
</feature>
<dbReference type="Pfam" id="PF01207">
    <property type="entry name" value="Dus"/>
    <property type="match status" value="1"/>
</dbReference>
<dbReference type="GO" id="GO:0050660">
    <property type="term" value="F:flavin adenine dinucleotide binding"/>
    <property type="evidence" value="ECO:0007669"/>
    <property type="project" value="InterPro"/>
</dbReference>
<organism evidence="16 17">
    <name type="scientific">Ditylenchus destructor</name>
    <dbReference type="NCBI Taxonomy" id="166010"/>
    <lineage>
        <taxon>Eukaryota</taxon>
        <taxon>Metazoa</taxon>
        <taxon>Ecdysozoa</taxon>
        <taxon>Nematoda</taxon>
        <taxon>Chromadorea</taxon>
        <taxon>Rhabditida</taxon>
        <taxon>Tylenchina</taxon>
        <taxon>Tylenchomorpha</taxon>
        <taxon>Sphaerularioidea</taxon>
        <taxon>Anguinidae</taxon>
        <taxon>Anguininae</taxon>
        <taxon>Ditylenchus</taxon>
    </lineage>
</organism>
<gene>
    <name evidence="16" type="ORF">DdX_09037</name>
</gene>
<dbReference type="AlphaFoldDB" id="A0AAD4R3L0"/>
<evidence type="ECO:0000256" key="6">
    <source>
        <dbReference type="ARBA" id="ARBA00023002"/>
    </source>
</evidence>
<keyword evidence="17" id="KW-1185">Reference proteome</keyword>
<feature type="compositionally biased region" description="Polar residues" evidence="14">
    <location>
        <begin position="1"/>
        <end position="16"/>
    </location>
</feature>
<name>A0AAD4R3L0_9BILA</name>
<dbReference type="GO" id="GO:0017150">
    <property type="term" value="F:tRNA dihydrouridine synthase activity"/>
    <property type="evidence" value="ECO:0007669"/>
    <property type="project" value="InterPro"/>
</dbReference>
<accession>A0AAD4R3L0</accession>
<evidence type="ECO:0000259" key="15">
    <source>
        <dbReference type="Pfam" id="PF01207"/>
    </source>
</evidence>
<comment type="catalytic activity">
    <reaction evidence="11">
        <text>5,6-dihydrouridine(16) in tRNA + NADP(+) = uridine(16) in tRNA + NADPH + H(+)</text>
        <dbReference type="Rhea" id="RHEA:53376"/>
        <dbReference type="Rhea" id="RHEA-COMP:13543"/>
        <dbReference type="Rhea" id="RHEA-COMP:13544"/>
        <dbReference type="ChEBI" id="CHEBI:15378"/>
        <dbReference type="ChEBI" id="CHEBI:57783"/>
        <dbReference type="ChEBI" id="CHEBI:58349"/>
        <dbReference type="ChEBI" id="CHEBI:65315"/>
        <dbReference type="ChEBI" id="CHEBI:74443"/>
        <dbReference type="EC" id="1.3.1.88"/>
    </reaction>
    <physiologicalReaction direction="right-to-left" evidence="11">
        <dbReference type="Rhea" id="RHEA:53378"/>
    </physiologicalReaction>
</comment>
<protein>
    <recommendedName>
        <fullName evidence="9">tRNA-dihydrouridine(16/17) synthase [NAD(P)(+)]</fullName>
        <ecNumber evidence="9">1.3.1.88</ecNumber>
    </recommendedName>
</protein>
<comment type="catalytic activity">
    <reaction evidence="10">
        <text>5,6-dihydrouridine(17) in tRNA + NAD(+) = uridine(17) in tRNA + NADH + H(+)</text>
        <dbReference type="Rhea" id="RHEA:53372"/>
        <dbReference type="Rhea" id="RHEA-COMP:13541"/>
        <dbReference type="Rhea" id="RHEA-COMP:13542"/>
        <dbReference type="ChEBI" id="CHEBI:15378"/>
        <dbReference type="ChEBI" id="CHEBI:57540"/>
        <dbReference type="ChEBI" id="CHEBI:57945"/>
        <dbReference type="ChEBI" id="CHEBI:65315"/>
        <dbReference type="ChEBI" id="CHEBI:74443"/>
        <dbReference type="EC" id="1.3.1.88"/>
    </reaction>
    <physiologicalReaction direction="right-to-left" evidence="10">
        <dbReference type="Rhea" id="RHEA:53374"/>
    </physiologicalReaction>
</comment>
<evidence type="ECO:0000256" key="3">
    <source>
        <dbReference type="ARBA" id="ARBA00022643"/>
    </source>
</evidence>
<dbReference type="Gene3D" id="3.20.20.70">
    <property type="entry name" value="Aldolase class I"/>
    <property type="match status" value="1"/>
</dbReference>
<dbReference type="EMBL" id="JAKKPZ010000015">
    <property type="protein sequence ID" value="KAI1713521.1"/>
    <property type="molecule type" value="Genomic_DNA"/>
</dbReference>
<dbReference type="SUPFAM" id="SSF51395">
    <property type="entry name" value="FMN-linked oxidoreductases"/>
    <property type="match status" value="1"/>
</dbReference>
<comment type="catalytic activity">
    <reaction evidence="12">
        <text>5,6-dihydrouridine(16) in tRNA + NAD(+) = uridine(16) in tRNA + NADH + H(+)</text>
        <dbReference type="Rhea" id="RHEA:53380"/>
        <dbReference type="Rhea" id="RHEA-COMP:13543"/>
        <dbReference type="Rhea" id="RHEA-COMP:13544"/>
        <dbReference type="ChEBI" id="CHEBI:15378"/>
        <dbReference type="ChEBI" id="CHEBI:57540"/>
        <dbReference type="ChEBI" id="CHEBI:57945"/>
        <dbReference type="ChEBI" id="CHEBI:65315"/>
        <dbReference type="ChEBI" id="CHEBI:74443"/>
        <dbReference type="EC" id="1.3.1.88"/>
    </reaction>
    <physiologicalReaction direction="right-to-left" evidence="12">
        <dbReference type="Rhea" id="RHEA:53382"/>
    </physiologicalReaction>
</comment>
<comment type="similarity">
    <text evidence="8">Belongs to the Dus family. Dus1 subfamily.</text>
</comment>
<keyword evidence="2" id="KW-0285">Flavoprotein</keyword>
<feature type="compositionally biased region" description="Polar residues" evidence="14">
    <location>
        <begin position="546"/>
        <end position="568"/>
    </location>
</feature>
<dbReference type="PROSITE" id="PS01136">
    <property type="entry name" value="UPF0034"/>
    <property type="match status" value="1"/>
</dbReference>
<evidence type="ECO:0000313" key="16">
    <source>
        <dbReference type="EMBL" id="KAI1713521.1"/>
    </source>
</evidence>
<evidence type="ECO:0000313" key="17">
    <source>
        <dbReference type="Proteomes" id="UP001201812"/>
    </source>
</evidence>
<keyword evidence="6" id="KW-0560">Oxidoreductase</keyword>
<keyword evidence="7" id="KW-0520">NAD</keyword>
<keyword evidence="5" id="KW-0521">NADP</keyword>
<comment type="caution">
    <text evidence="16">The sequence shown here is derived from an EMBL/GenBank/DDBJ whole genome shotgun (WGS) entry which is preliminary data.</text>
</comment>
<dbReference type="PANTHER" id="PTHR11082">
    <property type="entry name" value="TRNA-DIHYDROURIDINE SYNTHASE"/>
    <property type="match status" value="1"/>
</dbReference>
<evidence type="ECO:0000256" key="13">
    <source>
        <dbReference type="ARBA" id="ARBA00049467"/>
    </source>
</evidence>
<evidence type="ECO:0000256" key="2">
    <source>
        <dbReference type="ARBA" id="ARBA00022630"/>
    </source>
</evidence>
<dbReference type="Proteomes" id="UP001201812">
    <property type="component" value="Unassembled WGS sequence"/>
</dbReference>
<dbReference type="InterPro" id="IPR035587">
    <property type="entry name" value="DUS-like_FMN-bd"/>
</dbReference>
<evidence type="ECO:0000256" key="4">
    <source>
        <dbReference type="ARBA" id="ARBA00022694"/>
    </source>
</evidence>
<feature type="region of interest" description="Disordered" evidence="14">
    <location>
        <begin position="543"/>
        <end position="575"/>
    </location>
</feature>
<evidence type="ECO:0000256" key="1">
    <source>
        <dbReference type="ARBA" id="ARBA00001917"/>
    </source>
</evidence>
<keyword evidence="3" id="KW-0288">FMN</keyword>
<evidence type="ECO:0000256" key="9">
    <source>
        <dbReference type="ARBA" id="ARBA00038890"/>
    </source>
</evidence>
<sequence length="575" mass="66127">MTQEQEPSAASTSESLPINEETREGTDESIKFVGKHVHLSPELPEFEPEFYEWKRNFWKERMKNIKHVVAPMVDQSELAFRMLLRKYDAHLCYTPMIHAHLFVNDCTYRKTSFTTISSDRPLIVQFCANDPKVFLDACRLVEGYCDGVDLNLGCPQMIAKRGHYGAFLQESHELISKMVSMVYKHCRLPLSVKIRVLEDIPATIKYAKMIQDSGASMLAVHGRKRDQKGQATGLADWSYIREIKNALHIPVIANGNIQMKDDVTKCLLETGVDAVMSAEGILSNPSLFSGMHMKFNCSIAQEYLDLAEKYKPCTSAIRAHMFRICHYSLLQHPDLRASTSCVFPISEFREIINELERRTKEEAHNTEWVNEAWNDIIGTLPEYSSLVELIEKTPHWICKPYVRPATREELDNQSVNYKNFRDNKRAELEKLCNETGLSKRQIRKREKRQIQQKRYLNKRQHYPSCENCQLPAGLNCHNGLCKRCCKWECLHKGLNCKGHNFNQQVMLAKRAAFAEQHGTTVGELLSNEQAKDTYMKLLKNHKKENNPSISEPSNLASNEHNNGASQIVNKEKNEM</sequence>
<feature type="domain" description="DUS-like FMN-binding" evidence="15">
    <location>
        <begin position="69"/>
        <end position="323"/>
    </location>
</feature>
<reference evidence="16" key="1">
    <citation type="submission" date="2022-01" db="EMBL/GenBank/DDBJ databases">
        <title>Genome Sequence Resource for Two Populations of Ditylenchus destructor, the Migratory Endoparasitic Phytonematode.</title>
        <authorList>
            <person name="Zhang H."/>
            <person name="Lin R."/>
            <person name="Xie B."/>
        </authorList>
    </citation>
    <scope>NUCLEOTIDE SEQUENCE</scope>
    <source>
        <strain evidence="16">BazhouSP</strain>
    </source>
</reference>
<evidence type="ECO:0000256" key="11">
    <source>
        <dbReference type="ARBA" id="ARBA00047652"/>
    </source>
</evidence>
<keyword evidence="4" id="KW-0819">tRNA processing</keyword>